<name>A0A2M4D305_ANODA</name>
<organism evidence="1">
    <name type="scientific">Anopheles darlingi</name>
    <name type="common">Mosquito</name>
    <dbReference type="NCBI Taxonomy" id="43151"/>
    <lineage>
        <taxon>Eukaryota</taxon>
        <taxon>Metazoa</taxon>
        <taxon>Ecdysozoa</taxon>
        <taxon>Arthropoda</taxon>
        <taxon>Hexapoda</taxon>
        <taxon>Insecta</taxon>
        <taxon>Pterygota</taxon>
        <taxon>Neoptera</taxon>
        <taxon>Endopterygota</taxon>
        <taxon>Diptera</taxon>
        <taxon>Nematocera</taxon>
        <taxon>Culicoidea</taxon>
        <taxon>Culicidae</taxon>
        <taxon>Anophelinae</taxon>
        <taxon>Anopheles</taxon>
    </lineage>
</organism>
<protein>
    <submittedName>
        <fullName evidence="1">Putative secreted protein</fullName>
    </submittedName>
</protein>
<dbReference type="EMBL" id="GGFL01007757">
    <property type="protein sequence ID" value="MBW71935.1"/>
    <property type="molecule type" value="Transcribed_RNA"/>
</dbReference>
<evidence type="ECO:0000313" key="1">
    <source>
        <dbReference type="EMBL" id="MBW71935.1"/>
    </source>
</evidence>
<dbReference type="AlphaFoldDB" id="A0A2M4D305"/>
<proteinExistence type="predicted"/>
<accession>A0A2M4D305</accession>
<sequence length="67" mass="7711">MAWREGVFAVFGLSGRWSVGRSDHLRSLTLRYFVFVNSCKSGTTPRARSCCCRTQRNWPKVEVEVEV</sequence>
<reference evidence="1" key="1">
    <citation type="submission" date="2018-01" db="EMBL/GenBank/DDBJ databases">
        <title>An insight into the sialome of Amazonian anophelines.</title>
        <authorList>
            <person name="Ribeiro J.M."/>
            <person name="Scarpassa V."/>
            <person name="Calvo E."/>
        </authorList>
    </citation>
    <scope>NUCLEOTIDE SEQUENCE</scope>
</reference>